<feature type="compositionally biased region" description="Acidic residues" evidence="12">
    <location>
        <begin position="904"/>
        <end position="926"/>
    </location>
</feature>
<feature type="binding site" evidence="8">
    <location>
        <position position="118"/>
    </location>
    <ligand>
        <name>ATP</name>
        <dbReference type="ChEBI" id="CHEBI:30616"/>
    </ligand>
</feature>
<sequence length="995" mass="116609">MLPCPYCCVIFYCSERCAQQDWFKSHQFKCNGAIKNAAFIDEDEVARIEETTPFIKEGHIVEMGVVDGINSQEEQEFINIKMSDIEFIKQGNYQLGKGSYGEVQLAQHKKSGKKLAIKKINKQSLANKKIKATLMREVEIHKKLQHENIIRLYTSVEDDKFIYLILEYAAKGNLFYLIRNRKFLSEDEAFYFFIQCISGLYFLHKNGMIHRDLKPENLLINDENILKICDFGWCVQASDQQQRNTFCGTLEYMPPEMLENQPHNHTLDIWCMGILLYELVHGNAPFSGQNPRDMIDQIKARKIKWKSSCSKDYKDLVEKLLQNDPNKRIPIIKIFDHPWIRHFEVKFNLKKQPSPQPVPKNQPEQNNKVIVQSQSSRAFSQQQTEGQQQQQFTSNSSKYSTSSSNQNKQFQKSSQSDYNDQLRMQQEPKVIKPTQQIQLIDRVESDLSQNWGLSDRSNSIMQDIMNQSSINGVTPGQVQQQQNINNSKMIFNASSFQENGLILEDEYIEEEQDVMKELEEFVQPQKKPRKYKKGRKVEGENDDVYDLCNQFLSDLSYLDFQLENRQSRVSQQPSEHHTAKFKQEPAQSVLSDQKVENRRSQKQNLFSSNRSSQVLLVTNKRESIQNPIVLSNQKGQIISEKPIIERQKDSDKKLVDYDKIRQEQMKKLDSLYDNIDQKLMDEDGLKQEVKDYMKSSKSYKKQFKENNEKGFSNSKKEDPNESWSPKNHEIINDFKKSSPKSRIPDLWDCERRKNDKQNLRNIPLGEKEAQEWIKSRKVDQHLDLDFLPRSLVYNYDGSIAESNQMMQKVLEEMSAMQNDETPDGGNLNYTFNNEESFIKAGSQRDSKQKSMFDDSERSTYNRNIFSKVRTLEPPLNVDDDEWEDEKYDVYNNQQRIMKQKKDEWSDDDQEDEKEEDENDDEENDENYYEKLDAKLSNDYHMRKAAERSKQKKFDEEKKRRMLQGIQFEKNGQKSGGLLTSIANIFTFGCAGANNK</sequence>
<evidence type="ECO:0000256" key="9">
    <source>
        <dbReference type="PIRSR" id="PIRSR630616-3"/>
    </source>
</evidence>
<dbReference type="PROSITE" id="PS00107">
    <property type="entry name" value="PROTEIN_KINASE_ATP"/>
    <property type="match status" value="1"/>
</dbReference>
<dbReference type="PROSITE" id="PS50011">
    <property type="entry name" value="PROTEIN_KINASE_DOM"/>
    <property type="match status" value="1"/>
</dbReference>
<evidence type="ECO:0000256" key="11">
    <source>
        <dbReference type="RuleBase" id="RU367134"/>
    </source>
</evidence>
<comment type="catalytic activity">
    <reaction evidence="11">
        <text>L-seryl-[protein] + ATP = O-phospho-L-seryl-[protein] + ADP + H(+)</text>
        <dbReference type="Rhea" id="RHEA:17989"/>
        <dbReference type="Rhea" id="RHEA-COMP:9863"/>
        <dbReference type="Rhea" id="RHEA-COMP:11604"/>
        <dbReference type="ChEBI" id="CHEBI:15378"/>
        <dbReference type="ChEBI" id="CHEBI:29999"/>
        <dbReference type="ChEBI" id="CHEBI:30616"/>
        <dbReference type="ChEBI" id="CHEBI:83421"/>
        <dbReference type="ChEBI" id="CHEBI:456216"/>
        <dbReference type="EC" id="2.7.11.1"/>
    </reaction>
</comment>
<dbReference type="SMART" id="SM00220">
    <property type="entry name" value="S_TKc"/>
    <property type="match status" value="1"/>
</dbReference>
<dbReference type="GO" id="GO:0004674">
    <property type="term" value="F:protein serine/threonine kinase activity"/>
    <property type="evidence" value="ECO:0007669"/>
    <property type="project" value="UniProtKB-KW"/>
</dbReference>
<evidence type="ECO:0000256" key="7">
    <source>
        <dbReference type="PIRSR" id="PIRSR630616-1"/>
    </source>
</evidence>
<evidence type="ECO:0000256" key="8">
    <source>
        <dbReference type="PIRSR" id="PIRSR630616-2"/>
    </source>
</evidence>
<evidence type="ECO:0000259" key="13">
    <source>
        <dbReference type="PROSITE" id="PS50011"/>
    </source>
</evidence>
<feature type="region of interest" description="Disordered" evidence="12">
    <location>
        <begin position="898"/>
        <end position="957"/>
    </location>
</feature>
<dbReference type="Gene3D" id="1.10.510.10">
    <property type="entry name" value="Transferase(Phosphotransferase) domain 1"/>
    <property type="match status" value="1"/>
</dbReference>
<dbReference type="Pfam" id="PF00069">
    <property type="entry name" value="Pkinase"/>
    <property type="match status" value="1"/>
</dbReference>
<comment type="subunit">
    <text evidence="1">Monomer.</text>
</comment>
<dbReference type="GO" id="GO:0005524">
    <property type="term" value="F:ATP binding"/>
    <property type="evidence" value="ECO:0007669"/>
    <property type="project" value="UniProtKB-UniRule"/>
</dbReference>
<feature type="domain" description="Protein kinase" evidence="13">
    <location>
        <begin position="89"/>
        <end position="340"/>
    </location>
</feature>
<dbReference type="InterPro" id="IPR017441">
    <property type="entry name" value="Protein_kinase_ATP_BS"/>
</dbReference>
<dbReference type="OrthoDB" id="10640739at2759"/>
<feature type="compositionally biased region" description="Low complexity" evidence="12">
    <location>
        <begin position="372"/>
        <end position="416"/>
    </location>
</feature>
<feature type="region of interest" description="Disordered" evidence="12">
    <location>
        <begin position="566"/>
        <end position="607"/>
    </location>
</feature>
<dbReference type="InParanoid" id="A0A078AWI1"/>
<evidence type="ECO:0000256" key="12">
    <source>
        <dbReference type="SAM" id="MobiDB-lite"/>
    </source>
</evidence>
<gene>
    <name evidence="14" type="primary">Contig8433.g8991</name>
    <name evidence="14" type="ORF">STYLEM_15495</name>
</gene>
<evidence type="ECO:0000313" key="15">
    <source>
        <dbReference type="Proteomes" id="UP000039865"/>
    </source>
</evidence>
<evidence type="ECO:0000256" key="2">
    <source>
        <dbReference type="ARBA" id="ARBA00022527"/>
    </source>
</evidence>
<dbReference type="AlphaFoldDB" id="A0A078AWI1"/>
<reference evidence="14 15" key="1">
    <citation type="submission" date="2014-06" db="EMBL/GenBank/DDBJ databases">
        <authorList>
            <person name="Swart Estienne"/>
        </authorList>
    </citation>
    <scope>NUCLEOTIDE SEQUENCE [LARGE SCALE GENOMIC DNA]</scope>
    <source>
        <strain evidence="14 15">130c</strain>
    </source>
</reference>
<dbReference type="InterPro" id="IPR008271">
    <property type="entry name" value="Ser/Thr_kinase_AS"/>
</dbReference>
<feature type="binding site" evidence="8">
    <location>
        <position position="230"/>
    </location>
    <ligand>
        <name>ATP</name>
        <dbReference type="ChEBI" id="CHEBI:30616"/>
    </ligand>
</feature>
<keyword evidence="2 11" id="KW-0723">Serine/threonine-protein kinase</keyword>
<feature type="binding site" evidence="8">
    <location>
        <begin position="167"/>
        <end position="169"/>
    </location>
    <ligand>
        <name>ATP</name>
        <dbReference type="ChEBI" id="CHEBI:30616"/>
    </ligand>
</feature>
<dbReference type="InterPro" id="IPR011009">
    <property type="entry name" value="Kinase-like_dom_sf"/>
</dbReference>
<comment type="similarity">
    <text evidence="11">Belongs to the protein kinase superfamily. Ser/Thr protein kinase family. Aurora subfamily.</text>
</comment>
<dbReference type="PROSITE" id="PS00108">
    <property type="entry name" value="PROTEIN_KINASE_ST"/>
    <property type="match status" value="1"/>
</dbReference>
<dbReference type="InterPro" id="IPR000719">
    <property type="entry name" value="Prot_kinase_dom"/>
</dbReference>
<keyword evidence="4 8" id="KW-0547">Nucleotide-binding</keyword>
<organism evidence="14 15">
    <name type="scientific">Stylonychia lemnae</name>
    <name type="common">Ciliate</name>
    <dbReference type="NCBI Taxonomy" id="5949"/>
    <lineage>
        <taxon>Eukaryota</taxon>
        <taxon>Sar</taxon>
        <taxon>Alveolata</taxon>
        <taxon>Ciliophora</taxon>
        <taxon>Intramacronucleata</taxon>
        <taxon>Spirotrichea</taxon>
        <taxon>Stichotrichia</taxon>
        <taxon>Sporadotrichida</taxon>
        <taxon>Oxytrichidae</taxon>
        <taxon>Stylonychinae</taxon>
        <taxon>Stylonychia</taxon>
    </lineage>
</organism>
<feature type="cross-link" description="Glycyl lysine isopeptide (Lys-Gly) (interchain with G-Cter in SUMO2)" evidence="9">
    <location>
        <position position="214"/>
    </location>
</feature>
<feature type="compositionally biased region" description="Basic and acidic residues" evidence="12">
    <location>
        <begin position="702"/>
        <end position="719"/>
    </location>
</feature>
<dbReference type="InterPro" id="IPR030616">
    <property type="entry name" value="Aur-like"/>
</dbReference>
<dbReference type="SUPFAM" id="SSF56112">
    <property type="entry name" value="Protein kinase-like (PK-like)"/>
    <property type="match status" value="1"/>
</dbReference>
<keyword evidence="6 8" id="KW-0067">ATP-binding</keyword>
<feature type="compositionally biased region" description="Basic and acidic residues" evidence="12">
    <location>
        <begin position="574"/>
        <end position="583"/>
    </location>
</feature>
<feature type="binding site" evidence="10">
    <location>
        <position position="119"/>
    </location>
    <ligand>
        <name>ATP</name>
        <dbReference type="ChEBI" id="CHEBI:30616"/>
    </ligand>
</feature>
<evidence type="ECO:0000256" key="6">
    <source>
        <dbReference type="ARBA" id="ARBA00022840"/>
    </source>
</evidence>
<dbReference type="Proteomes" id="UP000039865">
    <property type="component" value="Unassembled WGS sequence"/>
</dbReference>
<dbReference type="SUPFAM" id="SSF144232">
    <property type="entry name" value="HIT/MYND zinc finger-like"/>
    <property type="match status" value="1"/>
</dbReference>
<feature type="binding site" evidence="8">
    <location>
        <begin position="216"/>
        <end position="217"/>
    </location>
    <ligand>
        <name>ATP</name>
        <dbReference type="ChEBI" id="CHEBI:30616"/>
    </ligand>
</feature>
<feature type="active site" description="Proton acceptor" evidence="7">
    <location>
        <position position="212"/>
    </location>
</feature>
<protein>
    <recommendedName>
        <fullName evidence="11">Aurora kinase</fullName>
        <ecNumber evidence="11">2.7.11.1</ecNumber>
    </recommendedName>
</protein>
<keyword evidence="5 11" id="KW-0418">Kinase</keyword>
<name>A0A078AWI1_STYLE</name>
<dbReference type="PANTHER" id="PTHR24350">
    <property type="entry name" value="SERINE/THREONINE-PROTEIN KINASE IAL-RELATED"/>
    <property type="match status" value="1"/>
</dbReference>
<evidence type="ECO:0000256" key="3">
    <source>
        <dbReference type="ARBA" id="ARBA00022679"/>
    </source>
</evidence>
<dbReference type="CDD" id="cd14007">
    <property type="entry name" value="STKc_Aurora"/>
    <property type="match status" value="1"/>
</dbReference>
<dbReference type="FunFam" id="1.10.510.10:FF:000571">
    <property type="entry name" value="Maternal embryonic leucine zipper kinase"/>
    <property type="match status" value="1"/>
</dbReference>
<comment type="catalytic activity">
    <reaction evidence="11">
        <text>L-threonyl-[protein] + ATP = O-phospho-L-threonyl-[protein] + ADP + H(+)</text>
        <dbReference type="Rhea" id="RHEA:46608"/>
        <dbReference type="Rhea" id="RHEA-COMP:11060"/>
        <dbReference type="Rhea" id="RHEA-COMP:11605"/>
        <dbReference type="ChEBI" id="CHEBI:15378"/>
        <dbReference type="ChEBI" id="CHEBI:30013"/>
        <dbReference type="ChEBI" id="CHEBI:30616"/>
        <dbReference type="ChEBI" id="CHEBI:61977"/>
        <dbReference type="ChEBI" id="CHEBI:456216"/>
        <dbReference type="EC" id="2.7.11.1"/>
    </reaction>
</comment>
<accession>A0A078AWI1</accession>
<dbReference type="EC" id="2.7.11.1" evidence="11"/>
<evidence type="ECO:0000256" key="1">
    <source>
        <dbReference type="ARBA" id="ARBA00011245"/>
    </source>
</evidence>
<evidence type="ECO:0000256" key="5">
    <source>
        <dbReference type="ARBA" id="ARBA00022777"/>
    </source>
</evidence>
<feature type="compositionally biased region" description="Basic and acidic residues" evidence="12">
    <location>
        <begin position="927"/>
        <end position="957"/>
    </location>
</feature>
<dbReference type="FunFam" id="3.30.200.20:FF:000042">
    <property type="entry name" value="Aurora kinase A"/>
    <property type="match status" value="1"/>
</dbReference>
<feature type="region of interest" description="Disordered" evidence="12">
    <location>
        <begin position="372"/>
        <end position="419"/>
    </location>
</feature>
<evidence type="ECO:0000256" key="4">
    <source>
        <dbReference type="ARBA" id="ARBA00022741"/>
    </source>
</evidence>
<feature type="region of interest" description="Disordered" evidence="12">
    <location>
        <begin position="696"/>
        <end position="727"/>
    </location>
</feature>
<keyword evidence="3 11" id="KW-0808">Transferase</keyword>
<keyword evidence="15" id="KW-1185">Reference proteome</keyword>
<evidence type="ECO:0000313" key="14">
    <source>
        <dbReference type="EMBL" id="CDW86401.1"/>
    </source>
</evidence>
<proteinExistence type="inferred from homology"/>
<dbReference type="EMBL" id="CCKQ01014612">
    <property type="protein sequence ID" value="CDW86401.1"/>
    <property type="molecule type" value="Genomic_DNA"/>
</dbReference>
<evidence type="ECO:0000256" key="10">
    <source>
        <dbReference type="PROSITE-ProRule" id="PRU10141"/>
    </source>
</evidence>